<evidence type="ECO:0000313" key="2">
    <source>
        <dbReference type="EMBL" id="CAB4576983.1"/>
    </source>
</evidence>
<gene>
    <name evidence="2" type="ORF">UFOPK1766_00193</name>
    <name evidence="3" type="ORF">UFOPK3162_00458</name>
</gene>
<dbReference type="InterPro" id="IPR038099">
    <property type="entry name" value="BldD-like_C_sf"/>
</dbReference>
<dbReference type="Gene3D" id="1.10.260.40">
    <property type="entry name" value="lambda repressor-like DNA-binding domains"/>
    <property type="match status" value="1"/>
</dbReference>
<dbReference type="InterPro" id="IPR037664">
    <property type="entry name" value="BldD_C"/>
</dbReference>
<dbReference type="CDD" id="cd00093">
    <property type="entry name" value="HTH_XRE"/>
    <property type="match status" value="1"/>
</dbReference>
<dbReference type="InterPro" id="IPR001387">
    <property type="entry name" value="Cro/C1-type_HTH"/>
</dbReference>
<name>A0A6J6ZRW6_9ZZZZ</name>
<reference evidence="3" key="1">
    <citation type="submission" date="2020-05" db="EMBL/GenBank/DDBJ databases">
        <authorList>
            <person name="Chiriac C."/>
            <person name="Salcher M."/>
            <person name="Ghai R."/>
            <person name="Kavagutti S V."/>
        </authorList>
    </citation>
    <scope>NUCLEOTIDE SEQUENCE</scope>
</reference>
<dbReference type="SMART" id="SM00530">
    <property type="entry name" value="HTH_XRE"/>
    <property type="match status" value="1"/>
</dbReference>
<dbReference type="Pfam" id="PF01381">
    <property type="entry name" value="HTH_3"/>
    <property type="match status" value="1"/>
</dbReference>
<dbReference type="AlphaFoldDB" id="A0A6J6ZRW6"/>
<evidence type="ECO:0000313" key="3">
    <source>
        <dbReference type="EMBL" id="CAB4820707.1"/>
    </source>
</evidence>
<dbReference type="EMBL" id="CAEZTW010000017">
    <property type="protein sequence ID" value="CAB4576983.1"/>
    <property type="molecule type" value="Genomic_DNA"/>
</dbReference>
<dbReference type="PROSITE" id="PS50943">
    <property type="entry name" value="HTH_CROC1"/>
    <property type="match status" value="1"/>
</dbReference>
<accession>A0A6J6ZRW6</accession>
<sequence>MNKNNPAEQLRTIRKSKGWSLQDVERHSNGKWKAVVVGSYERSDRAISLKKAIALMDFYQVPISELFPESTARITSRSITLDLVKINASLLPQAERLRNFTRVLSNRRKDWNGYILTIRDNDLAFLSLLLNLNDVATLDYLREAEFLAA</sequence>
<protein>
    <submittedName>
        <fullName evidence="3">Unannotated protein</fullName>
    </submittedName>
</protein>
<dbReference type="EMBL" id="CAFABB010000070">
    <property type="protein sequence ID" value="CAB4820707.1"/>
    <property type="molecule type" value="Genomic_DNA"/>
</dbReference>
<dbReference type="GO" id="GO:0045892">
    <property type="term" value="P:negative regulation of DNA-templated transcription"/>
    <property type="evidence" value="ECO:0007669"/>
    <property type="project" value="InterPro"/>
</dbReference>
<dbReference type="GO" id="GO:0003677">
    <property type="term" value="F:DNA binding"/>
    <property type="evidence" value="ECO:0007669"/>
    <property type="project" value="InterPro"/>
</dbReference>
<dbReference type="SUPFAM" id="SSF47413">
    <property type="entry name" value="lambda repressor-like DNA-binding domains"/>
    <property type="match status" value="1"/>
</dbReference>
<organism evidence="3">
    <name type="scientific">freshwater metagenome</name>
    <dbReference type="NCBI Taxonomy" id="449393"/>
    <lineage>
        <taxon>unclassified sequences</taxon>
        <taxon>metagenomes</taxon>
        <taxon>ecological metagenomes</taxon>
    </lineage>
</organism>
<evidence type="ECO:0000259" key="1">
    <source>
        <dbReference type="PROSITE" id="PS50943"/>
    </source>
</evidence>
<feature type="domain" description="HTH cro/C1-type" evidence="1">
    <location>
        <begin position="10"/>
        <end position="66"/>
    </location>
</feature>
<dbReference type="Gene3D" id="1.10.10.1930">
    <property type="match status" value="1"/>
</dbReference>
<dbReference type="Pfam" id="PF21179">
    <property type="entry name" value="BldD-like_C"/>
    <property type="match status" value="1"/>
</dbReference>
<dbReference type="InterPro" id="IPR010982">
    <property type="entry name" value="Lambda_DNA-bd_dom_sf"/>
</dbReference>
<proteinExistence type="predicted"/>